<evidence type="ECO:0000313" key="2">
    <source>
        <dbReference type="Proteomes" id="UP000000707"/>
    </source>
</evidence>
<reference evidence="1 2" key="1">
    <citation type="journal article" date="2011" name="Proc. Natl. Acad. Sci. U.S.A.">
        <title>Comparative genomics of xylose-fermenting fungi for enhanced biofuel production.</title>
        <authorList>
            <person name="Wohlbach D.J."/>
            <person name="Kuo A."/>
            <person name="Sato T.K."/>
            <person name="Potts K.M."/>
            <person name="Salamov A.A."/>
            <person name="LaButti K.M."/>
            <person name="Sun H."/>
            <person name="Clum A."/>
            <person name="Pangilinan J.L."/>
            <person name="Lindquist E.A."/>
            <person name="Lucas S."/>
            <person name="Lapidus A."/>
            <person name="Jin M."/>
            <person name="Gunawan C."/>
            <person name="Balan V."/>
            <person name="Dale B.E."/>
            <person name="Jeffries T.W."/>
            <person name="Zinkel R."/>
            <person name="Barry K.W."/>
            <person name="Grigoriev I.V."/>
            <person name="Gasch A.P."/>
        </authorList>
    </citation>
    <scope>NUCLEOTIDE SEQUENCE [LARGE SCALE GENOMIC DNA]</scope>
    <source>
        <strain evidence="1">ATCC 10573</strain>
        <strain evidence="2">ATCC 10573 / BCRC 21748 / CBS 615 / JCM 9827 / NBRC 10315 / NRRL Y-1498 / VKM Y-70</strain>
    </source>
</reference>
<dbReference type="AlphaFoldDB" id="G3BFJ4"/>
<dbReference type="InterPro" id="IPR019419">
    <property type="entry name" value="AIM19"/>
</dbReference>
<proteinExistence type="predicted"/>
<dbReference type="PANTHER" id="PTHR28177:SF1">
    <property type="entry name" value="ALTERED INHERITANCE OF MITOCHONDRIA PROTEIN 19, MITOCHONDRIAL"/>
    <property type="match status" value="1"/>
</dbReference>
<dbReference type="GeneID" id="18248437"/>
<organism evidence="2">
    <name type="scientific">Candida tenuis (strain ATCC 10573 / BCRC 21748 / CBS 615 / JCM 9827 / NBRC 10315 / NRRL Y-1498 / VKM Y-70)</name>
    <name type="common">Yeast</name>
    <name type="synonym">Yamadazyma tenuis</name>
    <dbReference type="NCBI Taxonomy" id="590646"/>
    <lineage>
        <taxon>Eukaryota</taxon>
        <taxon>Fungi</taxon>
        <taxon>Dikarya</taxon>
        <taxon>Ascomycota</taxon>
        <taxon>Saccharomycotina</taxon>
        <taxon>Pichiomycetes</taxon>
        <taxon>Debaryomycetaceae</taxon>
        <taxon>Yamadazyma</taxon>
    </lineage>
</organism>
<dbReference type="EMBL" id="GL996528">
    <property type="protein sequence ID" value="EGV61231.1"/>
    <property type="molecule type" value="Genomic_DNA"/>
</dbReference>
<dbReference type="PANTHER" id="PTHR28177">
    <property type="entry name" value="ALTERED INHERITANCE OF MITOCHONDRIA PROTEIN 19, MITOCHONDRIAL"/>
    <property type="match status" value="1"/>
</dbReference>
<accession>G3BFJ4</accession>
<dbReference type="Proteomes" id="UP000000707">
    <property type="component" value="Unassembled WGS sequence"/>
</dbReference>
<dbReference type="KEGG" id="cten:18248437"/>
<gene>
    <name evidence="1" type="ORF">CANTEDRAFT_116772</name>
</gene>
<dbReference type="eggNOG" id="ENOG502SBEJ">
    <property type="taxonomic scope" value="Eukaryota"/>
</dbReference>
<dbReference type="RefSeq" id="XP_006690446.1">
    <property type="nucleotide sequence ID" value="XM_006690383.1"/>
</dbReference>
<dbReference type="EMBL" id="GL996528">
    <property type="protein sequence ID" value="EGV61232.1"/>
    <property type="molecule type" value="Genomic_DNA"/>
</dbReference>
<evidence type="ECO:0000313" key="1">
    <source>
        <dbReference type="EMBL" id="EGV61232.1"/>
    </source>
</evidence>
<name>G3BFJ4_CANTC</name>
<keyword evidence="2" id="KW-1185">Reference proteome</keyword>
<dbReference type="HOGENOM" id="CLU_130042_1_0_1"/>
<protein>
    <submittedName>
        <fullName evidence="1">Uncharacterized protein</fullName>
    </submittedName>
</protein>
<dbReference type="STRING" id="590646.G3BFJ4"/>
<dbReference type="Pfam" id="PF10315">
    <property type="entry name" value="Aim19"/>
    <property type="match status" value="1"/>
</dbReference>
<dbReference type="GO" id="GO:0005739">
    <property type="term" value="C:mitochondrion"/>
    <property type="evidence" value="ECO:0007669"/>
    <property type="project" value="TreeGrafter"/>
</dbReference>
<dbReference type="OrthoDB" id="6375174at2759"/>
<sequence>MSAELIDTASTSPVPPFIFSTLLLSRGLTATRPIDKIASGSSGASARLASTLALAKPTRVSCFLFGFTNLLGSYMIYDNELENGAGFTFAWSTLYLLVNGGASIKSAIRGRVVPLGLSVLALGNVGLYGRQYFWPSRKLIA</sequence>